<proteinExistence type="predicted"/>
<keyword evidence="1" id="KW-0812">Transmembrane</keyword>
<evidence type="ECO:0000313" key="2">
    <source>
        <dbReference type="EMBL" id="KAF9451866.1"/>
    </source>
</evidence>
<evidence type="ECO:0000256" key="1">
    <source>
        <dbReference type="SAM" id="Phobius"/>
    </source>
</evidence>
<evidence type="ECO:0000313" key="3">
    <source>
        <dbReference type="Proteomes" id="UP000807342"/>
    </source>
</evidence>
<reference evidence="2" key="1">
    <citation type="submission" date="2020-11" db="EMBL/GenBank/DDBJ databases">
        <authorList>
            <consortium name="DOE Joint Genome Institute"/>
            <person name="Ahrendt S."/>
            <person name="Riley R."/>
            <person name="Andreopoulos W."/>
            <person name="Labutti K."/>
            <person name="Pangilinan J."/>
            <person name="Ruiz-Duenas F.J."/>
            <person name="Barrasa J.M."/>
            <person name="Sanchez-Garcia M."/>
            <person name="Camarero S."/>
            <person name="Miyauchi S."/>
            <person name="Serrano A."/>
            <person name="Linde D."/>
            <person name="Babiker R."/>
            <person name="Drula E."/>
            <person name="Ayuso-Fernandez I."/>
            <person name="Pacheco R."/>
            <person name="Padilla G."/>
            <person name="Ferreira P."/>
            <person name="Barriuso J."/>
            <person name="Kellner H."/>
            <person name="Castanera R."/>
            <person name="Alfaro M."/>
            <person name="Ramirez L."/>
            <person name="Pisabarro A.G."/>
            <person name="Kuo A."/>
            <person name="Tritt A."/>
            <person name="Lipzen A."/>
            <person name="He G."/>
            <person name="Yan M."/>
            <person name="Ng V."/>
            <person name="Cullen D."/>
            <person name="Martin F."/>
            <person name="Rosso M.-N."/>
            <person name="Henrissat B."/>
            <person name="Hibbett D."/>
            <person name="Martinez A.T."/>
            <person name="Grigoriev I.V."/>
        </authorList>
    </citation>
    <scope>NUCLEOTIDE SEQUENCE</scope>
    <source>
        <strain evidence="2">MF-IS2</strain>
    </source>
</reference>
<keyword evidence="3" id="KW-1185">Reference proteome</keyword>
<comment type="caution">
    <text evidence="2">The sequence shown here is derived from an EMBL/GenBank/DDBJ whole genome shotgun (WGS) entry which is preliminary data.</text>
</comment>
<dbReference type="EMBL" id="MU151078">
    <property type="protein sequence ID" value="KAF9451866.1"/>
    <property type="molecule type" value="Genomic_DNA"/>
</dbReference>
<keyword evidence="1" id="KW-1133">Transmembrane helix</keyword>
<protein>
    <submittedName>
        <fullName evidence="2">Uncharacterized protein</fullName>
    </submittedName>
</protein>
<gene>
    <name evidence="2" type="ORF">P691DRAFT_806242</name>
</gene>
<feature type="transmembrane region" description="Helical" evidence="1">
    <location>
        <begin position="6"/>
        <end position="31"/>
    </location>
</feature>
<dbReference type="AlphaFoldDB" id="A0A9P6C4J3"/>
<dbReference type="Proteomes" id="UP000807342">
    <property type="component" value="Unassembled WGS sequence"/>
</dbReference>
<organism evidence="2 3">
    <name type="scientific">Macrolepiota fuliginosa MF-IS2</name>
    <dbReference type="NCBI Taxonomy" id="1400762"/>
    <lineage>
        <taxon>Eukaryota</taxon>
        <taxon>Fungi</taxon>
        <taxon>Dikarya</taxon>
        <taxon>Basidiomycota</taxon>
        <taxon>Agaricomycotina</taxon>
        <taxon>Agaricomycetes</taxon>
        <taxon>Agaricomycetidae</taxon>
        <taxon>Agaricales</taxon>
        <taxon>Agaricineae</taxon>
        <taxon>Agaricaceae</taxon>
        <taxon>Macrolepiota</taxon>
    </lineage>
</organism>
<accession>A0A9P6C4J3</accession>
<name>A0A9P6C4J3_9AGAR</name>
<feature type="non-terminal residue" evidence="2">
    <location>
        <position position="83"/>
    </location>
</feature>
<sequence>MSVMPTFGLVVVLLIRWCAMNWLLLTVAAFVHGRDGYPELSSQLLYRCQEEVLREVFYCIIFWERRQFSDCWRSGGCHLMCKI</sequence>
<keyword evidence="1" id="KW-0472">Membrane</keyword>